<evidence type="ECO:0000313" key="2">
    <source>
        <dbReference type="Proteomes" id="UP000826656"/>
    </source>
</evidence>
<protein>
    <submittedName>
        <fullName evidence="1">Uncharacterized protein</fullName>
    </submittedName>
</protein>
<dbReference type="EMBL" id="JAIVGD010000015">
    <property type="protein sequence ID" value="KAH0758411.1"/>
    <property type="molecule type" value="Genomic_DNA"/>
</dbReference>
<keyword evidence="2" id="KW-1185">Reference proteome</keyword>
<organism evidence="1 2">
    <name type="scientific">Solanum tuberosum</name>
    <name type="common">Potato</name>
    <dbReference type="NCBI Taxonomy" id="4113"/>
    <lineage>
        <taxon>Eukaryota</taxon>
        <taxon>Viridiplantae</taxon>
        <taxon>Streptophyta</taxon>
        <taxon>Embryophyta</taxon>
        <taxon>Tracheophyta</taxon>
        <taxon>Spermatophyta</taxon>
        <taxon>Magnoliopsida</taxon>
        <taxon>eudicotyledons</taxon>
        <taxon>Gunneridae</taxon>
        <taxon>Pentapetalae</taxon>
        <taxon>asterids</taxon>
        <taxon>lamiids</taxon>
        <taxon>Solanales</taxon>
        <taxon>Solanaceae</taxon>
        <taxon>Solanoideae</taxon>
        <taxon>Solaneae</taxon>
        <taxon>Solanum</taxon>
    </lineage>
</organism>
<accession>A0ABQ7V2X4</accession>
<comment type="caution">
    <text evidence="1">The sequence shown here is derived from an EMBL/GenBank/DDBJ whole genome shotgun (WGS) entry which is preliminary data.</text>
</comment>
<gene>
    <name evidence="1" type="ORF">KY290_021904</name>
</gene>
<reference evidence="1 2" key="1">
    <citation type="journal article" date="2021" name="bioRxiv">
        <title>Chromosome-scale and haplotype-resolved genome assembly of a tetraploid potato cultivar.</title>
        <authorList>
            <person name="Sun H."/>
            <person name="Jiao W.-B."/>
            <person name="Krause K."/>
            <person name="Campoy J.A."/>
            <person name="Goel M."/>
            <person name="Folz-Donahue K."/>
            <person name="Kukat C."/>
            <person name="Huettel B."/>
            <person name="Schneeberger K."/>
        </authorList>
    </citation>
    <scope>NUCLEOTIDE SEQUENCE [LARGE SCALE GENOMIC DNA]</scope>
    <source>
        <strain evidence="1">SolTubOtavaFocal</strain>
        <tissue evidence="1">Leaves</tissue>
    </source>
</reference>
<sequence length="85" mass="9339">MGDDDNLILHVVAGANDRTTMVKDPIQQAMTSIQANEDFVDQEMDDDDDNLIINVVAGAKDRNTMFKDPTLEAITAIQNSLSKES</sequence>
<evidence type="ECO:0000313" key="1">
    <source>
        <dbReference type="EMBL" id="KAH0758411.1"/>
    </source>
</evidence>
<dbReference type="Proteomes" id="UP000826656">
    <property type="component" value="Unassembled WGS sequence"/>
</dbReference>
<name>A0ABQ7V2X4_SOLTU</name>
<proteinExistence type="predicted"/>